<keyword evidence="3 5" id="KW-1133">Transmembrane helix</keyword>
<dbReference type="PANTHER" id="PTHR37422">
    <property type="entry name" value="TEICHURONIC ACID BIOSYNTHESIS PROTEIN TUAE"/>
    <property type="match status" value="1"/>
</dbReference>
<accession>M2TJZ2</accession>
<dbReference type="PANTHER" id="PTHR37422:SF13">
    <property type="entry name" value="LIPOPOLYSACCHARIDE BIOSYNTHESIS PROTEIN PA4999-RELATED"/>
    <property type="match status" value="1"/>
</dbReference>
<dbReference type="InterPro" id="IPR045979">
    <property type="entry name" value="DUF5935"/>
</dbReference>
<dbReference type="InterPro" id="IPR007016">
    <property type="entry name" value="O-antigen_ligase-rel_domated"/>
</dbReference>
<dbReference type="RefSeq" id="WP_008603606.1">
    <property type="nucleotide sequence ID" value="NZ_AMRV01000011.1"/>
</dbReference>
<feature type="transmembrane region" description="Helical" evidence="5">
    <location>
        <begin position="222"/>
        <end position="237"/>
    </location>
</feature>
<dbReference type="Pfam" id="PF04932">
    <property type="entry name" value="Wzy_C"/>
    <property type="match status" value="1"/>
</dbReference>
<feature type="transmembrane region" description="Helical" evidence="5">
    <location>
        <begin position="199"/>
        <end position="216"/>
    </location>
</feature>
<evidence type="ECO:0000256" key="2">
    <source>
        <dbReference type="ARBA" id="ARBA00022692"/>
    </source>
</evidence>
<dbReference type="Proteomes" id="UP000011717">
    <property type="component" value="Unassembled WGS sequence"/>
</dbReference>
<feature type="transmembrane region" description="Helical" evidence="5">
    <location>
        <begin position="242"/>
        <end position="259"/>
    </location>
</feature>
<keyword evidence="2 5" id="KW-0812">Transmembrane</keyword>
<keyword evidence="4 5" id="KW-0472">Membrane</keyword>
<evidence type="ECO:0000313" key="9">
    <source>
        <dbReference type="Proteomes" id="UP000011717"/>
    </source>
</evidence>
<feature type="transmembrane region" description="Helical" evidence="5">
    <location>
        <begin position="127"/>
        <end position="145"/>
    </location>
</feature>
<reference evidence="8 9" key="1">
    <citation type="journal article" date="2013" name="Genome Announc.">
        <title>Draft Genome Sequence of Strain JLT2015T, Belonging to the Family Sphingomonadaceae of the Alphaproteobacteria.</title>
        <authorList>
            <person name="Tang K."/>
            <person name="Liu K."/>
            <person name="Li S."/>
            <person name="Jiao N."/>
        </authorList>
    </citation>
    <scope>NUCLEOTIDE SEQUENCE [LARGE SCALE GENOMIC DNA]</scope>
    <source>
        <strain evidence="8 9">JLT2015</strain>
    </source>
</reference>
<feature type="transmembrane region" description="Helical" evidence="5">
    <location>
        <begin position="349"/>
        <end position="366"/>
    </location>
</feature>
<evidence type="ECO:0000313" key="8">
    <source>
        <dbReference type="EMBL" id="EMD81986.1"/>
    </source>
</evidence>
<feature type="transmembrane region" description="Helical" evidence="5">
    <location>
        <begin position="43"/>
        <end position="63"/>
    </location>
</feature>
<feature type="transmembrane region" description="Helical" evidence="5">
    <location>
        <begin position="75"/>
        <end position="92"/>
    </location>
</feature>
<feature type="transmembrane region" description="Helical" evidence="5">
    <location>
        <begin position="165"/>
        <end position="187"/>
    </location>
</feature>
<evidence type="ECO:0000259" key="6">
    <source>
        <dbReference type="Pfam" id="PF04932"/>
    </source>
</evidence>
<evidence type="ECO:0000256" key="3">
    <source>
        <dbReference type="ARBA" id="ARBA00022989"/>
    </source>
</evidence>
<sequence length="464" mass="51609">MRDIFLVLILLAFVISSFRVPYFMALGYLWVDFLQPQRMGYYLFNQLPVAMILGAGAFLAYILFDRERRLRLDTLQVLVLLLVGWATLATFGWGEVDGSAKWDWVSKALLFSVFLPFVLTNRVRIEAALAVMIFSMSAITISGGLKTLMGGGGYGTLSLLVSNNTGLYEGSILSTVGCATIPLVWWLYKNNSFVPPSKITFLLASGLSLSFILITFGSEARTGLLALGVLLVILWWQSKRKILYATAISIAFLLALPFVPKSFTDRMDTIGSFQADQSASTRIAVWNWTLDYLKDNPLGGGFDLYKINSVEVTLVETSGSEDSTNTTYRTVTDKARAFHSSYFEVLGETGYIGFFIWSSIMVVFYLSGMRLHKKNKDIVEEQGSDRVSDAEWCSSFGRAIMIYVPVLMTGSLFVGIAFQPALFNIVALTVAVKNYQFSKLEPYQRGAKATRSRNASLRGRRVSA</sequence>
<feature type="domain" description="DUF5935" evidence="7">
    <location>
        <begin position="1"/>
        <end position="191"/>
    </location>
</feature>
<evidence type="ECO:0000259" key="7">
    <source>
        <dbReference type="Pfam" id="PF19358"/>
    </source>
</evidence>
<dbReference type="Pfam" id="PF19358">
    <property type="entry name" value="DUF5935"/>
    <property type="match status" value="1"/>
</dbReference>
<evidence type="ECO:0008006" key="10">
    <source>
        <dbReference type="Google" id="ProtNLM"/>
    </source>
</evidence>
<feature type="transmembrane region" description="Helical" evidence="5">
    <location>
        <begin position="402"/>
        <end position="432"/>
    </location>
</feature>
<evidence type="ECO:0000256" key="4">
    <source>
        <dbReference type="ARBA" id="ARBA00023136"/>
    </source>
</evidence>
<proteinExistence type="predicted"/>
<dbReference type="GO" id="GO:0016020">
    <property type="term" value="C:membrane"/>
    <property type="evidence" value="ECO:0007669"/>
    <property type="project" value="UniProtKB-SubCell"/>
</dbReference>
<comment type="caution">
    <text evidence="8">The sequence shown here is derived from an EMBL/GenBank/DDBJ whole genome shotgun (WGS) entry which is preliminary data.</text>
</comment>
<name>M2TJZ2_9SPHN</name>
<dbReference type="EMBL" id="AMRV01000011">
    <property type="protein sequence ID" value="EMD81986.1"/>
    <property type="molecule type" value="Genomic_DNA"/>
</dbReference>
<comment type="subcellular location">
    <subcellularLocation>
        <location evidence="1">Membrane</location>
        <topology evidence="1">Multi-pass membrane protein</topology>
    </subcellularLocation>
</comment>
<gene>
    <name evidence="8" type="ORF">C725_2642</name>
</gene>
<dbReference type="InterPro" id="IPR051533">
    <property type="entry name" value="WaaL-like"/>
</dbReference>
<organism evidence="8 9">
    <name type="scientific">Pacificimonas flava</name>
    <dbReference type="NCBI Taxonomy" id="1234595"/>
    <lineage>
        <taxon>Bacteria</taxon>
        <taxon>Pseudomonadati</taxon>
        <taxon>Pseudomonadota</taxon>
        <taxon>Alphaproteobacteria</taxon>
        <taxon>Sphingomonadales</taxon>
        <taxon>Sphingosinicellaceae</taxon>
        <taxon>Pacificimonas</taxon>
    </lineage>
</organism>
<feature type="domain" description="O-antigen ligase-related" evidence="6">
    <location>
        <begin position="209"/>
        <end position="357"/>
    </location>
</feature>
<protein>
    <recommendedName>
        <fullName evidence="10">O-glycosylation ligase, exosortase A system-associated</fullName>
    </recommendedName>
</protein>
<evidence type="ECO:0000256" key="1">
    <source>
        <dbReference type="ARBA" id="ARBA00004141"/>
    </source>
</evidence>
<feature type="transmembrane region" description="Helical" evidence="5">
    <location>
        <begin position="104"/>
        <end position="120"/>
    </location>
</feature>
<dbReference type="PATRIC" id="fig|1234595.3.peg.2643"/>
<keyword evidence="9" id="KW-1185">Reference proteome</keyword>
<dbReference type="AlphaFoldDB" id="M2TJZ2"/>
<evidence type="ECO:0000256" key="5">
    <source>
        <dbReference type="SAM" id="Phobius"/>
    </source>
</evidence>
<dbReference type="OrthoDB" id="9772644at2"/>